<evidence type="ECO:0000256" key="3">
    <source>
        <dbReference type="ARBA" id="ARBA00023004"/>
    </source>
</evidence>
<dbReference type="InterPro" id="IPR005123">
    <property type="entry name" value="Oxoglu/Fe-dep_dioxygenase_dom"/>
</dbReference>
<proteinExistence type="inferred from homology"/>
<evidence type="ECO:0000256" key="4">
    <source>
        <dbReference type="RuleBase" id="RU003682"/>
    </source>
</evidence>
<dbReference type="GO" id="GO:0046872">
    <property type="term" value="F:metal ion binding"/>
    <property type="evidence" value="ECO:0007669"/>
    <property type="project" value="UniProtKB-KW"/>
</dbReference>
<evidence type="ECO:0000256" key="1">
    <source>
        <dbReference type="ARBA" id="ARBA00008056"/>
    </source>
</evidence>
<dbReference type="SUPFAM" id="SSF51197">
    <property type="entry name" value="Clavaminate synthase-like"/>
    <property type="match status" value="1"/>
</dbReference>
<gene>
    <name evidence="6" type="ORF">HYC85_031408</name>
</gene>
<comment type="caution">
    <text evidence="6">The sequence shown here is derived from an EMBL/GenBank/DDBJ whole genome shotgun (WGS) entry which is preliminary data.</text>
</comment>
<dbReference type="AlphaFoldDB" id="A0A7J7FQM9"/>
<dbReference type="InterPro" id="IPR026992">
    <property type="entry name" value="DIOX_N"/>
</dbReference>
<dbReference type="InterPro" id="IPR050295">
    <property type="entry name" value="Plant_2OG-oxidoreductases"/>
</dbReference>
<dbReference type="EMBL" id="JACBKZ010000015">
    <property type="protein sequence ID" value="KAF5930535.1"/>
    <property type="molecule type" value="Genomic_DNA"/>
</dbReference>
<dbReference type="Pfam" id="PF03171">
    <property type="entry name" value="2OG-FeII_Oxy"/>
    <property type="match status" value="1"/>
</dbReference>
<evidence type="ECO:0000313" key="7">
    <source>
        <dbReference type="Proteomes" id="UP000593564"/>
    </source>
</evidence>
<dbReference type="Pfam" id="PF14226">
    <property type="entry name" value="DIOX_N"/>
    <property type="match status" value="1"/>
</dbReference>
<name>A0A7J7FQM9_CAMSI</name>
<evidence type="ECO:0000313" key="6">
    <source>
        <dbReference type="EMBL" id="KAF5930535.1"/>
    </source>
</evidence>
<dbReference type="PANTHER" id="PTHR47991">
    <property type="entry name" value="OXOGLUTARATE/IRON-DEPENDENT DIOXYGENASE"/>
    <property type="match status" value="1"/>
</dbReference>
<dbReference type="Proteomes" id="UP000593564">
    <property type="component" value="Unassembled WGS sequence"/>
</dbReference>
<feature type="domain" description="Fe2OG dioxygenase" evidence="5">
    <location>
        <begin position="188"/>
        <end position="290"/>
    </location>
</feature>
<dbReference type="InterPro" id="IPR044861">
    <property type="entry name" value="IPNS-like_FE2OG_OXY"/>
</dbReference>
<reference evidence="7" key="1">
    <citation type="journal article" date="2020" name="Nat. Commun.">
        <title>Genome assembly of wild tea tree DASZ reveals pedigree and selection history of tea varieties.</title>
        <authorList>
            <person name="Zhang W."/>
            <person name="Zhang Y."/>
            <person name="Qiu H."/>
            <person name="Guo Y."/>
            <person name="Wan H."/>
            <person name="Zhang X."/>
            <person name="Scossa F."/>
            <person name="Alseekh S."/>
            <person name="Zhang Q."/>
            <person name="Wang P."/>
            <person name="Xu L."/>
            <person name="Schmidt M.H."/>
            <person name="Jia X."/>
            <person name="Li D."/>
            <person name="Zhu A."/>
            <person name="Guo F."/>
            <person name="Chen W."/>
            <person name="Ni D."/>
            <person name="Usadel B."/>
            <person name="Fernie A.R."/>
            <person name="Wen W."/>
        </authorList>
    </citation>
    <scope>NUCLEOTIDE SEQUENCE [LARGE SCALE GENOMIC DNA]</scope>
    <source>
        <strain evidence="7">cv. G240</strain>
    </source>
</reference>
<dbReference type="InterPro" id="IPR027443">
    <property type="entry name" value="IPNS-like_sf"/>
</dbReference>
<comment type="similarity">
    <text evidence="1 4">Belongs to the iron/ascorbate-dependent oxidoreductase family.</text>
</comment>
<protein>
    <recommendedName>
        <fullName evidence="5">Fe2OG dioxygenase domain-containing protein</fullName>
    </recommendedName>
</protein>
<keyword evidence="7" id="KW-1185">Reference proteome</keyword>
<organism evidence="6 7">
    <name type="scientific">Camellia sinensis</name>
    <name type="common">Tea plant</name>
    <name type="synonym">Thea sinensis</name>
    <dbReference type="NCBI Taxonomy" id="4442"/>
    <lineage>
        <taxon>Eukaryota</taxon>
        <taxon>Viridiplantae</taxon>
        <taxon>Streptophyta</taxon>
        <taxon>Embryophyta</taxon>
        <taxon>Tracheophyta</taxon>
        <taxon>Spermatophyta</taxon>
        <taxon>Magnoliopsida</taxon>
        <taxon>eudicotyledons</taxon>
        <taxon>Gunneridae</taxon>
        <taxon>Pentapetalae</taxon>
        <taxon>asterids</taxon>
        <taxon>Ericales</taxon>
        <taxon>Theaceae</taxon>
        <taxon>Camellia</taxon>
    </lineage>
</organism>
<dbReference type="GO" id="GO:0016705">
    <property type="term" value="F:oxidoreductase activity, acting on paired donors, with incorporation or reduction of molecular oxygen"/>
    <property type="evidence" value="ECO:0007669"/>
    <property type="project" value="UniProtKB-ARBA"/>
</dbReference>
<dbReference type="PROSITE" id="PS51471">
    <property type="entry name" value="FE2OG_OXY"/>
    <property type="match status" value="1"/>
</dbReference>
<keyword evidence="2 4" id="KW-0479">Metal-binding</keyword>
<sequence length="340" mass="38829">MAMLVSSWSKDVYSLPETYVFPPDQRAGDLIPLACNNPIIDLNKAVDNHGRSETIQQILKAGREFGFFQVINHGTSQTLMNEAMEVLKEFFDMPAEVKERVFKVDSSKKCRLYTSTLNYDTEEVHFWRDNLTHPCHPLEDCLQLWPENPPRYREVLGKYSVEVSKLVLRILDLICEGLGLENGYFADELSQVQLLSVNQYPRCPDPSLAMGMHRHCDPNVVTILKQGDIDGLQVFKDGQWISVEPLPNAFVVIIGCQLQIISNDKLKSAEHRVVTNSEVDRTTIGYFIIPSYECFVEPAKNLIDDCNPPIYKASQYKEFLGTYAEKIGEYEAVMECYKLQ</sequence>
<keyword evidence="4" id="KW-0560">Oxidoreductase</keyword>
<reference evidence="6 7" key="2">
    <citation type="submission" date="2020-07" db="EMBL/GenBank/DDBJ databases">
        <title>Genome assembly of wild tea tree DASZ reveals pedigree and selection history of tea varieties.</title>
        <authorList>
            <person name="Zhang W."/>
        </authorList>
    </citation>
    <scope>NUCLEOTIDE SEQUENCE [LARGE SCALE GENOMIC DNA]</scope>
    <source>
        <strain evidence="7">cv. G240</strain>
        <tissue evidence="6">Leaf</tissue>
    </source>
</reference>
<keyword evidence="3 4" id="KW-0408">Iron</keyword>
<evidence type="ECO:0000256" key="2">
    <source>
        <dbReference type="ARBA" id="ARBA00022723"/>
    </source>
</evidence>
<dbReference type="Gene3D" id="2.60.120.330">
    <property type="entry name" value="B-lactam Antibiotic, Isopenicillin N Synthase, Chain"/>
    <property type="match status" value="1"/>
</dbReference>
<dbReference type="SMR" id="A0A7J7FQM9"/>
<accession>A0A7J7FQM9</accession>
<evidence type="ECO:0000259" key="5">
    <source>
        <dbReference type="PROSITE" id="PS51471"/>
    </source>
</evidence>